<dbReference type="AlphaFoldDB" id="A0A9Q1FNI2"/>
<comment type="caution">
    <text evidence="2">The sequence shown here is derived from an EMBL/GenBank/DDBJ whole genome shotgun (WGS) entry which is preliminary data.</text>
</comment>
<dbReference type="Proteomes" id="UP001152622">
    <property type="component" value="Chromosome 4"/>
</dbReference>
<proteinExistence type="predicted"/>
<feature type="compositionally biased region" description="Basic and acidic residues" evidence="1">
    <location>
        <begin position="56"/>
        <end position="67"/>
    </location>
</feature>
<feature type="region of interest" description="Disordered" evidence="1">
    <location>
        <begin position="105"/>
        <end position="134"/>
    </location>
</feature>
<evidence type="ECO:0000256" key="1">
    <source>
        <dbReference type="SAM" id="MobiDB-lite"/>
    </source>
</evidence>
<dbReference type="EMBL" id="JAINUF010000004">
    <property type="protein sequence ID" value="KAJ8363163.1"/>
    <property type="molecule type" value="Genomic_DNA"/>
</dbReference>
<evidence type="ECO:0000313" key="3">
    <source>
        <dbReference type="Proteomes" id="UP001152622"/>
    </source>
</evidence>
<name>A0A9Q1FNI2_SYNKA</name>
<sequence>MRRTDTRNLHNAPSDRQPDAQMPTPPSSRCGGTLPRVAVKRDSRRCARCPGQCAVQHHDSSRADGSRPSRPSEAPSLPACAVVFTSCFVQGPICSFDEGVEERSASAATSVRSPSVPPRESPGAGLGGLSYPRGSCREARPPSGQWLRHSISCGTQLMYADCAGSDREGSANETDAVSLPWIHMGTGQRTTSGAQAYRRQGGPEVHHITSDQRESDFKSINPDKYPIAEKRPPKLNTQGLEIEKGCGGSSGGVGGGRRLTSGDAGGAAPVDRSRRDLFGLRVALLGQLNRQ</sequence>
<feature type="compositionally biased region" description="Low complexity" evidence="1">
    <location>
        <begin position="105"/>
        <end position="114"/>
    </location>
</feature>
<feature type="region of interest" description="Disordered" evidence="1">
    <location>
        <begin position="50"/>
        <end position="75"/>
    </location>
</feature>
<protein>
    <submittedName>
        <fullName evidence="2">Uncharacterized protein</fullName>
    </submittedName>
</protein>
<feature type="region of interest" description="Disordered" evidence="1">
    <location>
        <begin position="207"/>
        <end position="273"/>
    </location>
</feature>
<gene>
    <name evidence="2" type="ORF">SKAU_G00119940</name>
</gene>
<feature type="region of interest" description="Disordered" evidence="1">
    <location>
        <begin position="1"/>
        <end position="35"/>
    </location>
</feature>
<accession>A0A9Q1FNI2</accession>
<organism evidence="2 3">
    <name type="scientific">Synaphobranchus kaupii</name>
    <name type="common">Kaup's arrowtooth eel</name>
    <dbReference type="NCBI Taxonomy" id="118154"/>
    <lineage>
        <taxon>Eukaryota</taxon>
        <taxon>Metazoa</taxon>
        <taxon>Chordata</taxon>
        <taxon>Craniata</taxon>
        <taxon>Vertebrata</taxon>
        <taxon>Euteleostomi</taxon>
        <taxon>Actinopterygii</taxon>
        <taxon>Neopterygii</taxon>
        <taxon>Teleostei</taxon>
        <taxon>Anguilliformes</taxon>
        <taxon>Synaphobranchidae</taxon>
        <taxon>Synaphobranchus</taxon>
    </lineage>
</organism>
<keyword evidence="3" id="KW-1185">Reference proteome</keyword>
<feature type="compositionally biased region" description="Basic and acidic residues" evidence="1">
    <location>
        <begin position="207"/>
        <end position="217"/>
    </location>
</feature>
<feature type="compositionally biased region" description="Gly residues" evidence="1">
    <location>
        <begin position="245"/>
        <end position="257"/>
    </location>
</feature>
<reference evidence="2" key="1">
    <citation type="journal article" date="2023" name="Science">
        <title>Genome structures resolve the early diversification of teleost fishes.</title>
        <authorList>
            <person name="Parey E."/>
            <person name="Louis A."/>
            <person name="Montfort J."/>
            <person name="Bouchez O."/>
            <person name="Roques C."/>
            <person name="Iampietro C."/>
            <person name="Lluch J."/>
            <person name="Castinel A."/>
            <person name="Donnadieu C."/>
            <person name="Desvignes T."/>
            <person name="Floi Bucao C."/>
            <person name="Jouanno E."/>
            <person name="Wen M."/>
            <person name="Mejri S."/>
            <person name="Dirks R."/>
            <person name="Jansen H."/>
            <person name="Henkel C."/>
            <person name="Chen W.J."/>
            <person name="Zahm M."/>
            <person name="Cabau C."/>
            <person name="Klopp C."/>
            <person name="Thompson A.W."/>
            <person name="Robinson-Rechavi M."/>
            <person name="Braasch I."/>
            <person name="Lecointre G."/>
            <person name="Bobe J."/>
            <person name="Postlethwait J.H."/>
            <person name="Berthelot C."/>
            <person name="Roest Crollius H."/>
            <person name="Guiguen Y."/>
        </authorList>
    </citation>
    <scope>NUCLEOTIDE SEQUENCE</scope>
    <source>
        <strain evidence="2">WJC10195</strain>
    </source>
</reference>
<evidence type="ECO:0000313" key="2">
    <source>
        <dbReference type="EMBL" id="KAJ8363163.1"/>
    </source>
</evidence>